<evidence type="ECO:0000256" key="1">
    <source>
        <dbReference type="ARBA" id="ARBA00004990"/>
    </source>
</evidence>
<feature type="binding site" evidence="8">
    <location>
        <position position="61"/>
    </location>
    <ligand>
        <name>beta-alanine</name>
        <dbReference type="ChEBI" id="CHEBI:57966"/>
    </ligand>
</feature>
<dbReference type="CDD" id="cd00560">
    <property type="entry name" value="PanC"/>
    <property type="match status" value="1"/>
</dbReference>
<keyword evidence="8" id="KW-0963">Cytoplasm</keyword>
<accession>A0A386HM18</accession>
<reference evidence="9 10" key="1">
    <citation type="submission" date="2018-09" db="EMBL/GenBank/DDBJ databases">
        <title>Arachidicoccus sp. nov., a bacterium isolated from soil.</title>
        <authorList>
            <person name="Weon H.-Y."/>
            <person name="Kwon S.-W."/>
            <person name="Lee S.A."/>
        </authorList>
    </citation>
    <scope>NUCLEOTIDE SEQUENCE [LARGE SCALE GENOMIC DNA]</scope>
    <source>
        <strain evidence="9 10">KIS59-12</strain>
    </source>
</reference>
<feature type="active site" description="Proton donor" evidence="8">
    <location>
        <position position="37"/>
    </location>
</feature>
<keyword evidence="3 8" id="KW-0436">Ligase</keyword>
<dbReference type="Pfam" id="PF02569">
    <property type="entry name" value="Pantoate_ligase"/>
    <property type="match status" value="1"/>
</dbReference>
<dbReference type="KEGG" id="ark:D6B99_02250"/>
<keyword evidence="5 8" id="KW-0547">Nucleotide-binding</keyword>
<dbReference type="PANTHER" id="PTHR21299:SF1">
    <property type="entry name" value="PANTOATE--BETA-ALANINE LIGASE"/>
    <property type="match status" value="1"/>
</dbReference>
<dbReference type="GO" id="GO:0005524">
    <property type="term" value="F:ATP binding"/>
    <property type="evidence" value="ECO:0007669"/>
    <property type="project" value="UniProtKB-KW"/>
</dbReference>
<comment type="similarity">
    <text evidence="2 8">Belongs to the pantothenate synthetase family.</text>
</comment>
<feature type="binding site" evidence="8">
    <location>
        <begin position="30"/>
        <end position="37"/>
    </location>
    <ligand>
        <name>ATP</name>
        <dbReference type="ChEBI" id="CHEBI:30616"/>
    </ligand>
</feature>
<organism evidence="9 10">
    <name type="scientific">Arachidicoccus soli</name>
    <dbReference type="NCBI Taxonomy" id="2341117"/>
    <lineage>
        <taxon>Bacteria</taxon>
        <taxon>Pseudomonadati</taxon>
        <taxon>Bacteroidota</taxon>
        <taxon>Chitinophagia</taxon>
        <taxon>Chitinophagales</taxon>
        <taxon>Chitinophagaceae</taxon>
        <taxon>Arachidicoccus</taxon>
    </lineage>
</organism>
<comment type="miscellaneous">
    <text evidence="8">The reaction proceeds by a bi uni uni bi ping pong mechanism.</text>
</comment>
<feature type="binding site" evidence="8">
    <location>
        <position position="155"/>
    </location>
    <ligand>
        <name>(R)-pantoate</name>
        <dbReference type="ChEBI" id="CHEBI:15980"/>
    </ligand>
</feature>
<comment type="function">
    <text evidence="8">Catalyzes the condensation of pantoate with beta-alanine in an ATP-dependent reaction via a pantoyl-adenylate intermediate.</text>
</comment>
<evidence type="ECO:0000256" key="2">
    <source>
        <dbReference type="ARBA" id="ARBA00009256"/>
    </source>
</evidence>
<dbReference type="OrthoDB" id="9773087at2"/>
<evidence type="ECO:0000256" key="4">
    <source>
        <dbReference type="ARBA" id="ARBA00022655"/>
    </source>
</evidence>
<comment type="pathway">
    <text evidence="1 8">Cofactor biosynthesis; (R)-pantothenate biosynthesis; (R)-pantothenate from (R)-pantoate and beta-alanine: step 1/1.</text>
</comment>
<feature type="binding site" evidence="8">
    <location>
        <position position="178"/>
    </location>
    <ligand>
        <name>ATP</name>
        <dbReference type="ChEBI" id="CHEBI:30616"/>
    </ligand>
</feature>
<evidence type="ECO:0000256" key="6">
    <source>
        <dbReference type="ARBA" id="ARBA00022840"/>
    </source>
</evidence>
<comment type="subcellular location">
    <subcellularLocation>
        <location evidence="8">Cytoplasm</location>
    </subcellularLocation>
</comment>
<dbReference type="EC" id="6.3.2.1" evidence="8"/>
<feature type="binding site" evidence="8">
    <location>
        <begin position="149"/>
        <end position="152"/>
    </location>
    <ligand>
        <name>ATP</name>
        <dbReference type="ChEBI" id="CHEBI:30616"/>
    </ligand>
</feature>
<dbReference type="PANTHER" id="PTHR21299">
    <property type="entry name" value="CYTIDYLATE KINASE/PANTOATE-BETA-ALANINE LIGASE"/>
    <property type="match status" value="1"/>
</dbReference>
<evidence type="ECO:0000313" key="9">
    <source>
        <dbReference type="EMBL" id="AYD46541.1"/>
    </source>
</evidence>
<dbReference type="Proteomes" id="UP000266118">
    <property type="component" value="Chromosome"/>
</dbReference>
<evidence type="ECO:0000256" key="3">
    <source>
        <dbReference type="ARBA" id="ARBA00022598"/>
    </source>
</evidence>
<dbReference type="InterPro" id="IPR003721">
    <property type="entry name" value="Pantoate_ligase"/>
</dbReference>
<dbReference type="HAMAP" id="MF_00158">
    <property type="entry name" value="PanC"/>
    <property type="match status" value="1"/>
</dbReference>
<dbReference type="AlphaFoldDB" id="A0A386HM18"/>
<gene>
    <name evidence="8" type="primary">panC</name>
    <name evidence="9" type="ORF">D6B99_02250</name>
</gene>
<name>A0A386HM18_9BACT</name>
<dbReference type="GO" id="GO:0004592">
    <property type="term" value="F:pantoate-beta-alanine ligase activity"/>
    <property type="evidence" value="ECO:0007669"/>
    <property type="project" value="UniProtKB-UniRule"/>
</dbReference>
<evidence type="ECO:0000256" key="8">
    <source>
        <dbReference type="HAMAP-Rule" id="MF_00158"/>
    </source>
</evidence>
<dbReference type="RefSeq" id="WP_119984674.1">
    <property type="nucleotide sequence ID" value="NZ_CP032489.1"/>
</dbReference>
<evidence type="ECO:0000256" key="5">
    <source>
        <dbReference type="ARBA" id="ARBA00022741"/>
    </source>
</evidence>
<dbReference type="NCBIfam" id="TIGR00018">
    <property type="entry name" value="panC"/>
    <property type="match status" value="1"/>
</dbReference>
<keyword evidence="6 8" id="KW-0067">ATP-binding</keyword>
<dbReference type="GO" id="GO:0005829">
    <property type="term" value="C:cytosol"/>
    <property type="evidence" value="ECO:0007669"/>
    <property type="project" value="TreeGrafter"/>
</dbReference>
<dbReference type="InterPro" id="IPR042176">
    <property type="entry name" value="Pantoate_ligase_C"/>
</dbReference>
<evidence type="ECO:0000313" key="10">
    <source>
        <dbReference type="Proteomes" id="UP000266118"/>
    </source>
</evidence>
<evidence type="ECO:0000256" key="7">
    <source>
        <dbReference type="ARBA" id="ARBA00048258"/>
    </source>
</evidence>
<comment type="subunit">
    <text evidence="8">Homodimer.</text>
</comment>
<protein>
    <recommendedName>
        <fullName evidence="8">Pantothenate synthetase</fullName>
        <shortName evidence="8">PS</shortName>
        <ecNumber evidence="8">6.3.2.1</ecNumber>
    </recommendedName>
    <alternativeName>
        <fullName evidence="8">Pantoate--beta-alanine ligase</fullName>
    </alternativeName>
    <alternativeName>
        <fullName evidence="8">Pantoate-activating enzyme</fullName>
    </alternativeName>
</protein>
<dbReference type="Gene3D" id="3.30.1300.10">
    <property type="entry name" value="Pantoate-beta-alanine ligase, C-terminal domain"/>
    <property type="match status" value="1"/>
</dbReference>
<sequence length="281" mass="31650">MIVFKQIAHLQKHLQSAKKDGRSIGFVPTMGALHQGHLSLIKLAQSNSDIVVCSIFVNPTQFNDNKDFDKYPITIEEDILLLERQNTDILFLPSVSEIYPQGKKLSKPYELGLIETVLEGAFRPGHFQGVSQVVDRLLQIVMPDNLFLGQKDYQQIMVIQKMIELKKHRTKIIIGNTLRENTGLANSSRNLRLTESEKESAIAIYQSLCFIQENIAKKSISELQQEVAEILHNSGFRHIDYIAIVNAKTLAPLNNYSPSVPTIALIAAFIGEVRLIDNMIL</sequence>
<keyword evidence="10" id="KW-1185">Reference proteome</keyword>
<proteinExistence type="inferred from homology"/>
<dbReference type="Gene3D" id="3.40.50.620">
    <property type="entry name" value="HUPs"/>
    <property type="match status" value="1"/>
</dbReference>
<dbReference type="SUPFAM" id="SSF52374">
    <property type="entry name" value="Nucleotidylyl transferase"/>
    <property type="match status" value="1"/>
</dbReference>
<keyword evidence="4 8" id="KW-0566">Pantothenate biosynthesis</keyword>
<feature type="binding site" evidence="8">
    <location>
        <begin position="186"/>
        <end position="189"/>
    </location>
    <ligand>
        <name>ATP</name>
        <dbReference type="ChEBI" id="CHEBI:30616"/>
    </ligand>
</feature>
<feature type="binding site" evidence="8">
    <location>
        <position position="61"/>
    </location>
    <ligand>
        <name>(R)-pantoate</name>
        <dbReference type="ChEBI" id="CHEBI:15980"/>
    </ligand>
</feature>
<dbReference type="InterPro" id="IPR014729">
    <property type="entry name" value="Rossmann-like_a/b/a_fold"/>
</dbReference>
<dbReference type="GO" id="GO:0015940">
    <property type="term" value="P:pantothenate biosynthetic process"/>
    <property type="evidence" value="ECO:0007669"/>
    <property type="project" value="UniProtKB-UniRule"/>
</dbReference>
<dbReference type="EMBL" id="CP032489">
    <property type="protein sequence ID" value="AYD46541.1"/>
    <property type="molecule type" value="Genomic_DNA"/>
</dbReference>
<comment type="catalytic activity">
    <reaction evidence="7 8">
        <text>(R)-pantoate + beta-alanine + ATP = (R)-pantothenate + AMP + diphosphate + H(+)</text>
        <dbReference type="Rhea" id="RHEA:10912"/>
        <dbReference type="ChEBI" id="CHEBI:15378"/>
        <dbReference type="ChEBI" id="CHEBI:15980"/>
        <dbReference type="ChEBI" id="CHEBI:29032"/>
        <dbReference type="ChEBI" id="CHEBI:30616"/>
        <dbReference type="ChEBI" id="CHEBI:33019"/>
        <dbReference type="ChEBI" id="CHEBI:57966"/>
        <dbReference type="ChEBI" id="CHEBI:456215"/>
        <dbReference type="EC" id="6.3.2.1"/>
    </reaction>
</comment>
<dbReference type="UniPathway" id="UPA00028">
    <property type="reaction ID" value="UER00005"/>
</dbReference>